<dbReference type="InterPro" id="IPR029273">
    <property type="entry name" value="Cdc42_effect-like"/>
</dbReference>
<dbReference type="PANTHER" id="PTHR15344:SF20">
    <property type="entry name" value="CDC42 EFFECTOR PROTEIN 3-LIKE"/>
    <property type="match status" value="1"/>
</dbReference>
<proteinExistence type="inferred from homology"/>
<dbReference type="PROSITE" id="PS50108">
    <property type="entry name" value="CRIB"/>
    <property type="match status" value="1"/>
</dbReference>
<protein>
    <submittedName>
        <fullName evidence="5">Cdc42 effector protein 3-like</fullName>
    </submittedName>
</protein>
<sequence length="229" mass="25624">MTLVTLFLDKAENFAADGRVVRMAEESEEARNSSKMPLRPVIHRKVLSGRWPGAPQRRREPLTVNTISLPLGDFRHLSHVSSRSHRDSFGDLAFLKRGHNLLLHSSQSEQNLILACAPPPKPPRLNVAEEDAGGSPDWTVKDHSTVRRKKCNSLPLLDSEEGEELHSEEAVAEISMRQDSLSSIEDTDSTRPDLVEVTQNQDDSTFSLDLDLGPSILDDVLQVMERLHH</sequence>
<dbReference type="Proteomes" id="UP000034805">
    <property type="component" value="Unassembled WGS sequence"/>
</dbReference>
<dbReference type="GO" id="GO:0031267">
    <property type="term" value="F:small GTPase binding"/>
    <property type="evidence" value="ECO:0007669"/>
    <property type="project" value="TreeGrafter"/>
</dbReference>
<accession>A0A0P7UV73</accession>
<evidence type="ECO:0000313" key="6">
    <source>
        <dbReference type="Proteomes" id="UP000034805"/>
    </source>
</evidence>
<dbReference type="GO" id="GO:0007266">
    <property type="term" value="P:Rho protein signal transduction"/>
    <property type="evidence" value="ECO:0007669"/>
    <property type="project" value="TreeGrafter"/>
</dbReference>
<dbReference type="PANTHER" id="PTHR15344">
    <property type="entry name" value="CDC42 EFFECTOR PROTEIN BORG"/>
    <property type="match status" value="1"/>
</dbReference>
<reference evidence="5 6" key="1">
    <citation type="submission" date="2015-08" db="EMBL/GenBank/DDBJ databases">
        <title>The genome of the Asian arowana (Scleropages formosus).</title>
        <authorList>
            <person name="Tan M.H."/>
            <person name="Gan H.M."/>
            <person name="Croft L.J."/>
            <person name="Austin C.M."/>
        </authorList>
    </citation>
    <scope>NUCLEOTIDE SEQUENCE [LARGE SCALE GENOMIC DNA]</scope>
    <source>
        <strain evidence="5">Aro1</strain>
    </source>
</reference>
<dbReference type="InterPro" id="IPR000095">
    <property type="entry name" value="CRIB_dom"/>
</dbReference>
<dbReference type="EMBL" id="JARO02001998">
    <property type="protein sequence ID" value="KPP73874.1"/>
    <property type="molecule type" value="Genomic_DNA"/>
</dbReference>
<evidence type="ECO:0000256" key="2">
    <source>
        <dbReference type="ARBA" id="ARBA00010770"/>
    </source>
</evidence>
<dbReference type="GO" id="GO:0012505">
    <property type="term" value="C:endomembrane system"/>
    <property type="evidence" value="ECO:0007669"/>
    <property type="project" value="UniProtKB-SubCell"/>
</dbReference>
<dbReference type="AlphaFoldDB" id="A0A0P7UV73"/>
<feature type="region of interest" description="Disordered" evidence="3">
    <location>
        <begin position="123"/>
        <end position="143"/>
    </location>
</feature>
<name>A0A0P7UV73_SCLFO</name>
<organism evidence="5 6">
    <name type="scientific">Scleropages formosus</name>
    <name type="common">Asian bonytongue</name>
    <name type="synonym">Osteoglossum formosum</name>
    <dbReference type="NCBI Taxonomy" id="113540"/>
    <lineage>
        <taxon>Eukaryota</taxon>
        <taxon>Metazoa</taxon>
        <taxon>Chordata</taxon>
        <taxon>Craniata</taxon>
        <taxon>Vertebrata</taxon>
        <taxon>Euteleostomi</taxon>
        <taxon>Actinopterygii</taxon>
        <taxon>Neopterygii</taxon>
        <taxon>Teleostei</taxon>
        <taxon>Osteoglossocephala</taxon>
        <taxon>Osteoglossomorpha</taxon>
        <taxon>Osteoglossiformes</taxon>
        <taxon>Osteoglossidae</taxon>
        <taxon>Scleropages</taxon>
    </lineage>
</organism>
<dbReference type="InterPro" id="IPR051296">
    <property type="entry name" value="Cdc42_Effector_BORG/CEP"/>
</dbReference>
<evidence type="ECO:0000256" key="1">
    <source>
        <dbReference type="ARBA" id="ARBA00004184"/>
    </source>
</evidence>
<dbReference type="GO" id="GO:0031274">
    <property type="term" value="P:positive regulation of pseudopodium assembly"/>
    <property type="evidence" value="ECO:0007669"/>
    <property type="project" value="TreeGrafter"/>
</dbReference>
<dbReference type="GO" id="GO:0005886">
    <property type="term" value="C:plasma membrane"/>
    <property type="evidence" value="ECO:0007669"/>
    <property type="project" value="TreeGrafter"/>
</dbReference>
<evidence type="ECO:0000256" key="3">
    <source>
        <dbReference type="SAM" id="MobiDB-lite"/>
    </source>
</evidence>
<evidence type="ECO:0000313" key="5">
    <source>
        <dbReference type="EMBL" id="KPP73874.1"/>
    </source>
</evidence>
<gene>
    <name evidence="5" type="ORF">Z043_107015</name>
</gene>
<dbReference type="GO" id="GO:0008360">
    <property type="term" value="P:regulation of cell shape"/>
    <property type="evidence" value="ECO:0007669"/>
    <property type="project" value="TreeGrafter"/>
</dbReference>
<feature type="domain" description="CRIB" evidence="4">
    <location>
        <begin position="67"/>
        <end position="81"/>
    </location>
</feature>
<evidence type="ECO:0000259" key="4">
    <source>
        <dbReference type="PROSITE" id="PS50108"/>
    </source>
</evidence>
<dbReference type="GO" id="GO:0005856">
    <property type="term" value="C:cytoskeleton"/>
    <property type="evidence" value="ECO:0007669"/>
    <property type="project" value="TreeGrafter"/>
</dbReference>
<dbReference type="GO" id="GO:0030838">
    <property type="term" value="P:positive regulation of actin filament polymerization"/>
    <property type="evidence" value="ECO:0007669"/>
    <property type="project" value="TreeGrafter"/>
</dbReference>
<comment type="subcellular location">
    <subcellularLocation>
        <location evidence="1">Endomembrane system</location>
        <topology evidence="1">Peripheral membrane protein</topology>
    </subcellularLocation>
</comment>
<dbReference type="GO" id="GO:0005737">
    <property type="term" value="C:cytoplasm"/>
    <property type="evidence" value="ECO:0007669"/>
    <property type="project" value="TreeGrafter"/>
</dbReference>
<comment type="caution">
    <text evidence="5">The sequence shown here is derived from an EMBL/GenBank/DDBJ whole genome shotgun (WGS) entry which is preliminary data.</text>
</comment>
<comment type="similarity">
    <text evidence="2">Belongs to the BORG/CEP family.</text>
</comment>
<dbReference type="Pfam" id="PF14957">
    <property type="entry name" value="BORG_CEP"/>
    <property type="match status" value="1"/>
</dbReference>